<proteinExistence type="predicted"/>
<evidence type="ECO:0000313" key="1">
    <source>
        <dbReference type="EMBL" id="KGF85453.1"/>
    </source>
</evidence>
<protein>
    <submittedName>
        <fullName evidence="1">Uncharacterized protein</fullName>
    </submittedName>
</protein>
<evidence type="ECO:0000313" key="2">
    <source>
        <dbReference type="Proteomes" id="UP000030598"/>
    </source>
</evidence>
<dbReference type="RefSeq" id="WP_193741641.1">
    <property type="nucleotide sequence ID" value="NZ_CP138934.1"/>
</dbReference>
<accession>A0A0A1ZB06</accession>
<reference evidence="2" key="1">
    <citation type="journal article" date="2014" name="Sci. Data">
        <title>Genomes of diverse isolates of the marine cyanobacterium Prochlorococcus.</title>
        <authorList>
            <person name="Biller S."/>
            <person name="Berube P."/>
            <person name="Thompson J."/>
            <person name="Kelly L."/>
            <person name="Roggensack S."/>
            <person name="Awad L."/>
            <person name="Roache-Johnson K."/>
            <person name="Ding H."/>
            <person name="Giovannoni S.J."/>
            <person name="Moore L.R."/>
            <person name="Chisholm S.W."/>
        </authorList>
    </citation>
    <scope>NUCLEOTIDE SEQUENCE [LARGE SCALE GENOMIC DNA]</scope>
    <source>
        <strain evidence="2">GP2</strain>
    </source>
</reference>
<dbReference type="STRING" id="59925.EU91_1555"/>
<gene>
    <name evidence="1" type="ORF">EU91_1555</name>
</gene>
<comment type="caution">
    <text evidence="1">The sequence shown here is derived from an EMBL/GenBank/DDBJ whole genome shotgun (WGS) entry which is preliminary data.</text>
</comment>
<dbReference type="Proteomes" id="UP000030598">
    <property type="component" value="Unassembled WGS sequence"/>
</dbReference>
<name>A0A0A1ZB06_PROMR</name>
<organism evidence="1 2">
    <name type="scientific">Prochlorococcus marinus str. GP2</name>
    <dbReference type="NCBI Taxonomy" id="59925"/>
    <lineage>
        <taxon>Bacteria</taxon>
        <taxon>Bacillati</taxon>
        <taxon>Cyanobacteriota</taxon>
        <taxon>Cyanophyceae</taxon>
        <taxon>Synechococcales</taxon>
        <taxon>Prochlorococcaceae</taxon>
        <taxon>Prochlorococcus</taxon>
    </lineage>
</organism>
<dbReference type="AlphaFoldDB" id="A0A0A1ZB06"/>
<dbReference type="EMBL" id="JNAH01000008">
    <property type="protein sequence ID" value="KGF85453.1"/>
    <property type="molecule type" value="Genomic_DNA"/>
</dbReference>
<sequence length="50" mass="5777">MNKKNTPQRKTTLKWNPNGELSEIDMLRILEKLSSSDLNQCELTCDPDQV</sequence>